<organism evidence="1 2">
    <name type="scientific">Litoreibacter meonggei</name>
    <dbReference type="NCBI Taxonomy" id="1049199"/>
    <lineage>
        <taxon>Bacteria</taxon>
        <taxon>Pseudomonadati</taxon>
        <taxon>Pseudomonadota</taxon>
        <taxon>Alphaproteobacteria</taxon>
        <taxon>Rhodobacterales</taxon>
        <taxon>Roseobacteraceae</taxon>
        <taxon>Litoreibacter</taxon>
    </lineage>
</organism>
<name>A0A497VR97_9RHOB</name>
<keyword evidence="2" id="KW-1185">Reference proteome</keyword>
<comment type="caution">
    <text evidence="1">The sequence shown here is derived from an EMBL/GenBank/DDBJ whole genome shotgun (WGS) entry which is preliminary data.</text>
</comment>
<dbReference type="OrthoDB" id="8778623at2"/>
<dbReference type="Proteomes" id="UP000269157">
    <property type="component" value="Unassembled WGS sequence"/>
</dbReference>
<proteinExistence type="predicted"/>
<dbReference type="EMBL" id="RCCE01000004">
    <property type="protein sequence ID" value="RLJ41484.1"/>
    <property type="molecule type" value="Genomic_DNA"/>
</dbReference>
<reference evidence="1 2" key="1">
    <citation type="submission" date="2018-10" db="EMBL/GenBank/DDBJ databases">
        <title>Genomic Encyclopedia of Archaeal and Bacterial Type Strains, Phase II (KMG-II): from individual species to whole genera.</title>
        <authorList>
            <person name="Goeker M."/>
        </authorList>
    </citation>
    <scope>NUCLEOTIDE SEQUENCE [LARGE SCALE GENOMIC DNA]</scope>
    <source>
        <strain evidence="1 2">DSM 29466</strain>
    </source>
</reference>
<dbReference type="AlphaFoldDB" id="A0A497VR97"/>
<protein>
    <submittedName>
        <fullName evidence="1">Uncharacterized protein</fullName>
    </submittedName>
</protein>
<gene>
    <name evidence="1" type="ORF">BCF46_2443</name>
</gene>
<sequence>MNSQDYTRHWFAVRGILSFCSPHLLRQVAYSYETGGQEPDAIAQAISCNENGQRNGMKKADRFRRPPLKGLFKLHFQPTGGRSIGALVTNVLNETGHPMREKRMAALLEKYEEQVVDHRILHEVISEMLDGGLDDRSKRGRLTGDWVIFEKAGKTRRYLTIATHEERNDDQVYHRVIAARQEMDA</sequence>
<accession>A0A497VR97</accession>
<evidence type="ECO:0000313" key="1">
    <source>
        <dbReference type="EMBL" id="RLJ41484.1"/>
    </source>
</evidence>
<evidence type="ECO:0000313" key="2">
    <source>
        <dbReference type="Proteomes" id="UP000269157"/>
    </source>
</evidence>